<evidence type="ECO:0000313" key="1">
    <source>
        <dbReference type="EMBL" id="BAV94042.1"/>
    </source>
</evidence>
<sequence length="60" mass="6961">MKNYLNGEVLGRKKYLRDLSKGNQKEVGITADMMWNPKVLVLDEPFANLDPIRDKNLEQL</sequence>
<dbReference type="RefSeq" id="WP_317044159.1">
    <property type="nucleotide sequence ID" value="NZ_AP014564.1"/>
</dbReference>
<dbReference type="EMBL" id="AP014564">
    <property type="protein sequence ID" value="BAV94042.1"/>
    <property type="molecule type" value="Genomic_DNA"/>
</dbReference>
<protein>
    <submittedName>
        <fullName evidence="1">ATP-binding protein</fullName>
    </submittedName>
</protein>
<keyword evidence="1" id="KW-0547">Nucleotide-binding</keyword>
<proteinExistence type="predicted"/>
<keyword evidence="2" id="KW-1185">Reference proteome</keyword>
<dbReference type="KEGG" id="ise:JBKA6_0029"/>
<dbReference type="GO" id="GO:0005524">
    <property type="term" value="F:ATP binding"/>
    <property type="evidence" value="ECO:0007669"/>
    <property type="project" value="UniProtKB-KW"/>
</dbReference>
<dbReference type="Gene3D" id="3.40.50.300">
    <property type="entry name" value="P-loop containing nucleotide triphosphate hydrolases"/>
    <property type="match status" value="1"/>
</dbReference>
<evidence type="ECO:0000313" key="2">
    <source>
        <dbReference type="Proteomes" id="UP000243197"/>
    </source>
</evidence>
<dbReference type="AlphaFoldDB" id="A0A1J1DW09"/>
<dbReference type="InterPro" id="IPR027417">
    <property type="entry name" value="P-loop_NTPase"/>
</dbReference>
<gene>
    <name evidence="1" type="ORF">JBKA6_0029</name>
</gene>
<organism evidence="1 2">
    <name type="scientific">Ichthyobacterium seriolicida</name>
    <dbReference type="NCBI Taxonomy" id="242600"/>
    <lineage>
        <taxon>Bacteria</taxon>
        <taxon>Pseudomonadati</taxon>
        <taxon>Bacteroidota</taxon>
        <taxon>Flavobacteriia</taxon>
        <taxon>Flavobacteriales</taxon>
        <taxon>Ichthyobacteriaceae</taxon>
        <taxon>Ichthyobacterium</taxon>
    </lineage>
</organism>
<reference evidence="1 2" key="1">
    <citation type="submission" date="2014-03" db="EMBL/GenBank/DDBJ databases">
        <title>complete genome sequence of Flavobacteriaceae bacterium JBKA-6.</title>
        <authorList>
            <person name="Takano T."/>
            <person name="Nakamura Y."/>
            <person name="Takuma S."/>
            <person name="Yasuike M."/>
            <person name="Matsuyama T."/>
            <person name="Sakai T."/>
            <person name="Fujiwara A."/>
            <person name="Kimoto K."/>
            <person name="Fukuda Y."/>
            <person name="Kondo H."/>
            <person name="Hirono I."/>
            <person name="Nakayasu C."/>
        </authorList>
    </citation>
    <scope>NUCLEOTIDE SEQUENCE [LARGE SCALE GENOMIC DNA]</scope>
    <source>
        <strain evidence="1 2">JBKA-6</strain>
    </source>
</reference>
<dbReference type="Proteomes" id="UP000243197">
    <property type="component" value="Chromosome"/>
</dbReference>
<accession>A0A1J1DW09</accession>
<name>A0A1J1DW09_9FLAO</name>
<dbReference type="SUPFAM" id="SSF52540">
    <property type="entry name" value="P-loop containing nucleoside triphosphate hydrolases"/>
    <property type="match status" value="1"/>
</dbReference>
<keyword evidence="1" id="KW-0067">ATP-binding</keyword>